<comment type="caution">
    <text evidence="2">The sequence shown here is derived from an EMBL/GenBank/DDBJ whole genome shotgun (WGS) entry which is preliminary data.</text>
</comment>
<name>A0ABV7JK59_9SPHI</name>
<reference evidence="3" key="1">
    <citation type="journal article" date="2019" name="Int. J. Syst. Evol. Microbiol.">
        <title>The Global Catalogue of Microorganisms (GCM) 10K type strain sequencing project: providing services to taxonomists for standard genome sequencing and annotation.</title>
        <authorList>
            <consortium name="The Broad Institute Genomics Platform"/>
            <consortium name="The Broad Institute Genome Sequencing Center for Infectious Disease"/>
            <person name="Wu L."/>
            <person name="Ma J."/>
        </authorList>
    </citation>
    <scope>NUCLEOTIDE SEQUENCE [LARGE SCALE GENOMIC DNA]</scope>
    <source>
        <strain evidence="3">KCTC 52416</strain>
    </source>
</reference>
<dbReference type="PROSITE" id="PS51704">
    <property type="entry name" value="GP_PDE"/>
    <property type="match status" value="1"/>
</dbReference>
<evidence type="ECO:0000313" key="2">
    <source>
        <dbReference type="EMBL" id="MFC3198369.1"/>
    </source>
</evidence>
<dbReference type="Proteomes" id="UP001595526">
    <property type="component" value="Unassembled WGS sequence"/>
</dbReference>
<sequence length="302" mass="33673">MKSAISLFRSLALAAVCCMGCDPAVTLPHIEVYAHRGFRGLHPENTIQAMKKVLPYGAILELDLAISADKKVVVSHDPVLNPKITKKPNGDPLTKDEQYVLYQMDYSAIRQFDVGTTPNPDFPEQERYPAYIPLLSEVIDSVEALAAAEGFDPPRYFMETKLNAKTDGIRHPGPEEFVELLMEVVDEKNIRDRVIVQSFDPRTLQVLRRDYPEVKLAFLARAGTSLADNMEWLGFTPDYYSINAAYIDSALVSACGTLDMELIIGNCNDYGEIKRISALGVQRVISDFPITALAKQQTDKID</sequence>
<dbReference type="Gene3D" id="3.20.20.190">
    <property type="entry name" value="Phosphatidylinositol (PI) phosphodiesterase"/>
    <property type="match status" value="1"/>
</dbReference>
<evidence type="ECO:0000313" key="3">
    <source>
        <dbReference type="Proteomes" id="UP001595526"/>
    </source>
</evidence>
<proteinExistence type="predicted"/>
<dbReference type="PANTHER" id="PTHR46211">
    <property type="entry name" value="GLYCEROPHOSPHORYL DIESTER PHOSPHODIESTERASE"/>
    <property type="match status" value="1"/>
</dbReference>
<dbReference type="SUPFAM" id="SSF51695">
    <property type="entry name" value="PLC-like phosphodiesterases"/>
    <property type="match status" value="1"/>
</dbReference>
<keyword evidence="3" id="KW-1185">Reference proteome</keyword>
<dbReference type="InterPro" id="IPR017946">
    <property type="entry name" value="PLC-like_Pdiesterase_TIM-brl"/>
</dbReference>
<dbReference type="InterPro" id="IPR030395">
    <property type="entry name" value="GP_PDE_dom"/>
</dbReference>
<evidence type="ECO:0000259" key="1">
    <source>
        <dbReference type="PROSITE" id="PS51704"/>
    </source>
</evidence>
<dbReference type="Pfam" id="PF03009">
    <property type="entry name" value="GDPD"/>
    <property type="match status" value="1"/>
</dbReference>
<accession>A0ABV7JK59</accession>
<dbReference type="PANTHER" id="PTHR46211:SF14">
    <property type="entry name" value="GLYCEROPHOSPHODIESTER PHOSPHODIESTERASE"/>
    <property type="match status" value="1"/>
</dbReference>
<gene>
    <name evidence="2" type="ORF">ACFOET_12165</name>
</gene>
<dbReference type="RefSeq" id="WP_379022960.1">
    <property type="nucleotide sequence ID" value="NZ_JBHRTA010000037.1"/>
</dbReference>
<organism evidence="2 3">
    <name type="scientific">Parapedobacter deserti</name>
    <dbReference type="NCBI Taxonomy" id="1912957"/>
    <lineage>
        <taxon>Bacteria</taxon>
        <taxon>Pseudomonadati</taxon>
        <taxon>Bacteroidota</taxon>
        <taxon>Sphingobacteriia</taxon>
        <taxon>Sphingobacteriales</taxon>
        <taxon>Sphingobacteriaceae</taxon>
        <taxon>Parapedobacter</taxon>
    </lineage>
</organism>
<feature type="domain" description="GP-PDE" evidence="1">
    <location>
        <begin position="30"/>
        <end position="296"/>
    </location>
</feature>
<dbReference type="EMBL" id="JBHRTA010000037">
    <property type="protein sequence ID" value="MFC3198369.1"/>
    <property type="molecule type" value="Genomic_DNA"/>
</dbReference>
<protein>
    <submittedName>
        <fullName evidence="2">Glycerophosphodiester phosphodiesterase family protein</fullName>
    </submittedName>
</protein>